<feature type="non-terminal residue" evidence="3">
    <location>
        <position position="50"/>
    </location>
</feature>
<feature type="domain" description="Double-stranded DNA deaminase toxin A prePAAR motif" evidence="2">
    <location>
        <begin position="1"/>
        <end position="50"/>
    </location>
</feature>
<proteinExistence type="predicted"/>
<name>F3FRM7_PSESX</name>
<keyword evidence="1" id="KW-1133">Transmembrane helix</keyword>
<dbReference type="HOGENOM" id="CLU_3193358_0_0_6"/>
<dbReference type="InterPro" id="IPR057925">
    <property type="entry name" value="prePAAR_DddA"/>
</dbReference>
<evidence type="ECO:0000256" key="1">
    <source>
        <dbReference type="SAM" id="Phobius"/>
    </source>
</evidence>
<organism evidence="3 4">
    <name type="scientific">Pseudomonas syringae pv. japonica str. M301072</name>
    <dbReference type="NCBI Taxonomy" id="629262"/>
    <lineage>
        <taxon>Bacteria</taxon>
        <taxon>Pseudomonadati</taxon>
        <taxon>Pseudomonadota</taxon>
        <taxon>Gammaproteobacteria</taxon>
        <taxon>Pseudomonadales</taxon>
        <taxon>Pseudomonadaceae</taxon>
        <taxon>Pseudomonas</taxon>
        <taxon>Pseudomonas syringae</taxon>
    </lineage>
</organism>
<protein>
    <submittedName>
        <fullName evidence="3">YD repeat-containing protein</fullName>
    </submittedName>
</protein>
<evidence type="ECO:0000313" key="4">
    <source>
        <dbReference type="Proteomes" id="UP000004471"/>
    </source>
</evidence>
<evidence type="ECO:0000259" key="2">
    <source>
        <dbReference type="Pfam" id="PF25799"/>
    </source>
</evidence>
<keyword evidence="1" id="KW-0472">Membrane</keyword>
<dbReference type="Pfam" id="PF25799">
    <property type="entry name" value="prePAAR_I"/>
    <property type="match status" value="1"/>
</dbReference>
<reference evidence="3 4" key="1">
    <citation type="journal article" date="2011" name="PLoS Pathog.">
        <title>Dynamic evolution of pathogenicity revealed by sequencing and comparative genomics of 19 Pseudomonas syringae isolates.</title>
        <authorList>
            <person name="Baltrus D.A."/>
            <person name="Nishimura M.T."/>
            <person name="Romanchuk A."/>
            <person name="Chang J.H."/>
            <person name="Mukhtar M.S."/>
            <person name="Cherkis K."/>
            <person name="Roach J."/>
            <person name="Grant S.R."/>
            <person name="Jones C.D."/>
            <person name="Dangl J.L."/>
        </authorList>
    </citation>
    <scope>NUCLEOTIDE SEQUENCE [LARGE SCALE GENOMIC DNA]</scope>
    <source>
        <strain evidence="4">M301072PT</strain>
    </source>
</reference>
<comment type="caution">
    <text evidence="3">The sequence shown here is derived from an EMBL/GenBank/DDBJ whole genome shotgun (WGS) entry which is preliminary data.</text>
</comment>
<dbReference type="Proteomes" id="UP000004471">
    <property type="component" value="Unassembled WGS sequence"/>
</dbReference>
<dbReference type="AlphaFoldDB" id="F3FRM7"/>
<feature type="transmembrane region" description="Helical" evidence="1">
    <location>
        <begin position="20"/>
        <end position="49"/>
    </location>
</feature>
<gene>
    <name evidence="3" type="ORF">PSYJA_29503</name>
</gene>
<keyword evidence="1" id="KW-0812">Transmembrane</keyword>
<accession>F3FRM7</accession>
<sequence>MFEAARFGDEISHTGALGGFLIGAVLGIALIATVAIATFTCGFGVALLAG</sequence>
<evidence type="ECO:0000313" key="3">
    <source>
        <dbReference type="EMBL" id="EGH32869.1"/>
    </source>
</evidence>
<dbReference type="EMBL" id="AEAH01001340">
    <property type="protein sequence ID" value="EGH32869.1"/>
    <property type="molecule type" value="Genomic_DNA"/>
</dbReference>